<dbReference type="InterPro" id="IPR036935">
    <property type="entry name" value="Ribosomal_bL9_N_sf"/>
</dbReference>
<dbReference type="GO" id="GO:1990904">
    <property type="term" value="C:ribonucleoprotein complex"/>
    <property type="evidence" value="ECO:0007669"/>
    <property type="project" value="UniProtKB-KW"/>
</dbReference>
<dbReference type="GO" id="GO:0006412">
    <property type="term" value="P:translation"/>
    <property type="evidence" value="ECO:0007669"/>
    <property type="project" value="InterPro"/>
</dbReference>
<dbReference type="PANTHER" id="PTHR21368">
    <property type="entry name" value="50S RIBOSOMAL PROTEIN L9"/>
    <property type="match status" value="1"/>
</dbReference>
<dbReference type="Pfam" id="PF01281">
    <property type="entry name" value="Ribosomal_L9_N"/>
    <property type="match status" value="1"/>
</dbReference>
<dbReference type="Proteomes" id="UP001303373">
    <property type="component" value="Chromosome 7"/>
</dbReference>
<dbReference type="EMBL" id="CP138586">
    <property type="protein sequence ID" value="WPH02024.1"/>
    <property type="molecule type" value="Genomic_DNA"/>
</dbReference>
<dbReference type="Gene3D" id="3.40.5.10">
    <property type="entry name" value="Ribosomal protein L9, N-terminal domain"/>
    <property type="match status" value="1"/>
</dbReference>
<dbReference type="GO" id="GO:0003735">
    <property type="term" value="F:structural constituent of ribosome"/>
    <property type="evidence" value="ECO:0007669"/>
    <property type="project" value="InterPro"/>
</dbReference>
<dbReference type="InterPro" id="IPR020070">
    <property type="entry name" value="Ribosomal_bL9_N"/>
</dbReference>
<proteinExistence type="inferred from homology"/>
<evidence type="ECO:0000259" key="4">
    <source>
        <dbReference type="Pfam" id="PF01281"/>
    </source>
</evidence>
<dbReference type="GO" id="GO:0005840">
    <property type="term" value="C:ribosome"/>
    <property type="evidence" value="ECO:0007669"/>
    <property type="project" value="UniProtKB-KW"/>
</dbReference>
<feature type="domain" description="Ribosomal protein L9" evidence="4">
    <location>
        <begin position="57"/>
        <end position="102"/>
    </location>
</feature>
<protein>
    <recommendedName>
        <fullName evidence="4">Ribosomal protein L9 domain-containing protein</fullName>
    </recommendedName>
</protein>
<dbReference type="SUPFAM" id="SSF55658">
    <property type="entry name" value="L9 N-domain-like"/>
    <property type="match status" value="1"/>
</dbReference>
<keyword evidence="6" id="KW-1185">Reference proteome</keyword>
<evidence type="ECO:0000256" key="3">
    <source>
        <dbReference type="ARBA" id="ARBA00023274"/>
    </source>
</evidence>
<dbReference type="InterPro" id="IPR000244">
    <property type="entry name" value="Ribosomal_bL9"/>
</dbReference>
<keyword evidence="2" id="KW-0689">Ribosomal protein</keyword>
<accession>A0AAQ3R8Q4</accession>
<evidence type="ECO:0000313" key="5">
    <source>
        <dbReference type="EMBL" id="WPH02024.1"/>
    </source>
</evidence>
<dbReference type="AlphaFoldDB" id="A0AAQ3R8Q4"/>
<evidence type="ECO:0000256" key="2">
    <source>
        <dbReference type="ARBA" id="ARBA00022980"/>
    </source>
</evidence>
<sequence length="302" mass="33089">MAMNMALPLRPRAITTCLRNAWSSPSPSTSAASAMAGYQQQIRGKKKMAKINTTTVYVRLLKNVETFGRKGSIVPISPGQMRNRWFPLRTAEYIPAQELKQLRTNDVPMERDFNFGVVLTPVLETSATDSSTPELQDASMFQKRRTDTAALTPERSSQLLEIFVPAHIDFYRQPIIEEKPTTPPPQSSKSPQHPTLAGAAADLMAARSAVPLPLKPTGPKSIYGSVSTHDILVAIRDAVARNDEAARIALTEADIAFVELVAGSEETDATRVKHVGEYQIDITVKGTLVPVRRTVKVIAQEA</sequence>
<dbReference type="InterPro" id="IPR009027">
    <property type="entry name" value="Ribosomal_bL9/RNase_H1_N"/>
</dbReference>
<evidence type="ECO:0000313" key="6">
    <source>
        <dbReference type="Proteomes" id="UP001303373"/>
    </source>
</evidence>
<comment type="similarity">
    <text evidence="1">Belongs to the bacterial ribosomal protein bL9 family.</text>
</comment>
<evidence type="ECO:0000256" key="1">
    <source>
        <dbReference type="ARBA" id="ARBA00010605"/>
    </source>
</evidence>
<gene>
    <name evidence="5" type="ORF">R9X50_00487900</name>
</gene>
<keyword evidence="3" id="KW-0687">Ribonucleoprotein</keyword>
<name>A0AAQ3R8Q4_9PEZI</name>
<organism evidence="5 6">
    <name type="scientific">Acrodontium crateriforme</name>
    <dbReference type="NCBI Taxonomy" id="150365"/>
    <lineage>
        <taxon>Eukaryota</taxon>
        <taxon>Fungi</taxon>
        <taxon>Dikarya</taxon>
        <taxon>Ascomycota</taxon>
        <taxon>Pezizomycotina</taxon>
        <taxon>Dothideomycetes</taxon>
        <taxon>Dothideomycetidae</taxon>
        <taxon>Mycosphaerellales</taxon>
        <taxon>Teratosphaeriaceae</taxon>
        <taxon>Acrodontium</taxon>
    </lineage>
</organism>
<reference evidence="5 6" key="1">
    <citation type="submission" date="2023-11" db="EMBL/GenBank/DDBJ databases">
        <title>An acidophilic fungus is an integral part of prey digestion in a carnivorous sundew plant.</title>
        <authorList>
            <person name="Tsai I.J."/>
        </authorList>
    </citation>
    <scope>NUCLEOTIDE SEQUENCE [LARGE SCALE GENOMIC DNA]</scope>
    <source>
        <strain evidence="5">169a</strain>
    </source>
</reference>